<evidence type="ECO:0000259" key="3">
    <source>
        <dbReference type="Pfam" id="PF00561"/>
    </source>
</evidence>
<keyword evidence="2 4" id="KW-0378">Hydrolase</keyword>
<evidence type="ECO:0000256" key="1">
    <source>
        <dbReference type="ARBA" id="ARBA00010088"/>
    </source>
</evidence>
<dbReference type="InterPro" id="IPR002410">
    <property type="entry name" value="Peptidase_S33"/>
</dbReference>
<evidence type="ECO:0000256" key="2">
    <source>
        <dbReference type="ARBA" id="ARBA00022801"/>
    </source>
</evidence>
<dbReference type="GO" id="GO:0004177">
    <property type="term" value="F:aminopeptidase activity"/>
    <property type="evidence" value="ECO:0007669"/>
    <property type="project" value="UniProtKB-KW"/>
</dbReference>
<accession>A0AAP5LPL8</accession>
<protein>
    <submittedName>
        <fullName evidence="4">Proline iminopeptidase</fullName>
        <ecNumber evidence="4">3.4.11.5</ecNumber>
    </submittedName>
</protein>
<sequence>MIKITTYIMNQGKKIYVEVMGEEHLPAFLYLHGGPGAGCYDFLLTQGELLSQFIRIIAIDQRGVLRSDAITNEESFGLMDIITDCEAVRAHYNLQQWGLIGHSFGGYLAVKYTLLHPDRIHSIILECPTFDLVDSSRSLLNAGSRLFEQDNRVVEAERCREVIALQDKYELWHASTEILQQLGHRRDELYVYGPDKHFFDQMVSASPLSEEEWSRASMHQSKLMTEGAILESLIHQLAQIDCPMLLIHGTSDLVTTDHQVNCFLHSGEKRTYVTIDESGHFPRFEQKKKYAMEIQQFIMNLHTLK</sequence>
<dbReference type="GO" id="GO:0006508">
    <property type="term" value="P:proteolysis"/>
    <property type="evidence" value="ECO:0007669"/>
    <property type="project" value="InterPro"/>
</dbReference>
<dbReference type="EMBL" id="JAVDTR010000021">
    <property type="protein sequence ID" value="MDR6726997.1"/>
    <property type="molecule type" value="Genomic_DNA"/>
</dbReference>
<evidence type="ECO:0000313" key="5">
    <source>
        <dbReference type="Proteomes" id="UP001254832"/>
    </source>
</evidence>
<dbReference type="EC" id="3.4.11.5" evidence="4"/>
<dbReference type="PANTHER" id="PTHR43798:SF33">
    <property type="entry name" value="HYDROLASE, PUTATIVE (AFU_ORTHOLOGUE AFUA_2G14860)-RELATED"/>
    <property type="match status" value="1"/>
</dbReference>
<keyword evidence="4" id="KW-0031">Aminopeptidase</keyword>
<feature type="domain" description="AB hydrolase-1" evidence="3">
    <location>
        <begin position="26"/>
        <end position="282"/>
    </location>
</feature>
<dbReference type="Pfam" id="PF00561">
    <property type="entry name" value="Abhydrolase_1"/>
    <property type="match status" value="1"/>
</dbReference>
<dbReference type="InterPro" id="IPR029058">
    <property type="entry name" value="AB_hydrolase_fold"/>
</dbReference>
<dbReference type="GO" id="GO:0016020">
    <property type="term" value="C:membrane"/>
    <property type="evidence" value="ECO:0007669"/>
    <property type="project" value="TreeGrafter"/>
</dbReference>
<dbReference type="PANTHER" id="PTHR43798">
    <property type="entry name" value="MONOACYLGLYCEROL LIPASE"/>
    <property type="match status" value="1"/>
</dbReference>
<comment type="similarity">
    <text evidence="1">Belongs to the peptidase S33 family.</text>
</comment>
<dbReference type="PRINTS" id="PR00111">
    <property type="entry name" value="ABHYDROLASE"/>
</dbReference>
<dbReference type="Proteomes" id="UP001254832">
    <property type="component" value="Unassembled WGS sequence"/>
</dbReference>
<dbReference type="InterPro" id="IPR050266">
    <property type="entry name" value="AB_hydrolase_sf"/>
</dbReference>
<dbReference type="InterPro" id="IPR000073">
    <property type="entry name" value="AB_hydrolase_1"/>
</dbReference>
<dbReference type="Gene3D" id="3.40.50.1820">
    <property type="entry name" value="alpha/beta hydrolase"/>
    <property type="match status" value="1"/>
</dbReference>
<proteinExistence type="inferred from homology"/>
<dbReference type="SUPFAM" id="SSF53474">
    <property type="entry name" value="alpha/beta-Hydrolases"/>
    <property type="match status" value="1"/>
</dbReference>
<name>A0AAP5LPL8_PAEAM</name>
<comment type="caution">
    <text evidence="4">The sequence shown here is derived from an EMBL/GenBank/DDBJ whole genome shotgun (WGS) entry which is preliminary data.</text>
</comment>
<dbReference type="AlphaFoldDB" id="A0AAP5LPL8"/>
<gene>
    <name evidence="4" type="ORF">J2W91_005522</name>
</gene>
<dbReference type="PRINTS" id="PR00793">
    <property type="entry name" value="PROAMNOPTASE"/>
</dbReference>
<reference evidence="4" key="1">
    <citation type="submission" date="2023-07" db="EMBL/GenBank/DDBJ databases">
        <title>Sorghum-associated microbial communities from plants grown in Nebraska, USA.</title>
        <authorList>
            <person name="Schachtman D."/>
        </authorList>
    </citation>
    <scope>NUCLEOTIDE SEQUENCE</scope>
    <source>
        <strain evidence="4">BE80</strain>
    </source>
</reference>
<keyword evidence="4" id="KW-0645">Protease</keyword>
<evidence type="ECO:0000313" key="4">
    <source>
        <dbReference type="EMBL" id="MDR6726997.1"/>
    </source>
</evidence>
<organism evidence="4 5">
    <name type="scientific">Paenibacillus amylolyticus</name>
    <dbReference type="NCBI Taxonomy" id="1451"/>
    <lineage>
        <taxon>Bacteria</taxon>
        <taxon>Bacillati</taxon>
        <taxon>Bacillota</taxon>
        <taxon>Bacilli</taxon>
        <taxon>Bacillales</taxon>
        <taxon>Paenibacillaceae</taxon>
        <taxon>Paenibacillus</taxon>
    </lineage>
</organism>